<dbReference type="GO" id="GO:0004497">
    <property type="term" value="F:monooxygenase activity"/>
    <property type="evidence" value="ECO:0007669"/>
    <property type="project" value="UniProtKB-KW"/>
</dbReference>
<proteinExistence type="predicted"/>
<dbReference type="EMBL" id="UGJJ01000002">
    <property type="protein sequence ID" value="STR02539.1"/>
    <property type="molecule type" value="Genomic_DNA"/>
</dbReference>
<dbReference type="Pfam" id="PF03992">
    <property type="entry name" value="ABM"/>
    <property type="match status" value="1"/>
</dbReference>
<dbReference type="EC" id="1.-.-.-" evidence="2"/>
<dbReference type="Gene3D" id="3.30.70.100">
    <property type="match status" value="1"/>
</dbReference>
<evidence type="ECO:0000259" key="1">
    <source>
        <dbReference type="PROSITE" id="PS51725"/>
    </source>
</evidence>
<dbReference type="AlphaFoldDB" id="A0A377R2Q9"/>
<accession>A0A377R2Q9</accession>
<dbReference type="OrthoDB" id="9812192at2"/>
<evidence type="ECO:0000313" key="2">
    <source>
        <dbReference type="EMBL" id="STR02539.1"/>
    </source>
</evidence>
<feature type="domain" description="ABM" evidence="1">
    <location>
        <begin position="4"/>
        <end position="92"/>
    </location>
</feature>
<name>A0A377R2Q9_9NEIS</name>
<keyword evidence="2" id="KW-0560">Oxidoreductase</keyword>
<dbReference type="InterPro" id="IPR050744">
    <property type="entry name" value="AI-2_Isomerase_LsrG"/>
</dbReference>
<evidence type="ECO:0000313" key="3">
    <source>
        <dbReference type="Proteomes" id="UP000254293"/>
    </source>
</evidence>
<dbReference type="SUPFAM" id="SSF54909">
    <property type="entry name" value="Dimeric alpha+beta barrel"/>
    <property type="match status" value="1"/>
</dbReference>
<dbReference type="InterPro" id="IPR011008">
    <property type="entry name" value="Dimeric_a/b-barrel"/>
</dbReference>
<keyword evidence="2" id="KW-0503">Monooxygenase</keyword>
<gene>
    <name evidence="2" type="primary">ycnE</name>
    <name evidence="2" type="ORF">NCTC13336_01416</name>
</gene>
<sequence>MSNIKITAVIAVRPKHRDELLAVFAGLVSASRSEAGNLRYDLHQDLQNENRFVFFENWRDQAAVDSHNASTHFQNFLKAIDGKTEAVDIVLMKDVSDNGN</sequence>
<dbReference type="GO" id="GO:0005829">
    <property type="term" value="C:cytosol"/>
    <property type="evidence" value="ECO:0007669"/>
    <property type="project" value="TreeGrafter"/>
</dbReference>
<dbReference type="InterPro" id="IPR007138">
    <property type="entry name" value="ABM_dom"/>
</dbReference>
<reference evidence="2 3" key="1">
    <citation type="submission" date="2018-06" db="EMBL/GenBank/DDBJ databases">
        <authorList>
            <consortium name="Pathogen Informatics"/>
            <person name="Doyle S."/>
        </authorList>
    </citation>
    <scope>NUCLEOTIDE SEQUENCE [LARGE SCALE GENOMIC DNA]</scope>
    <source>
        <strain evidence="2 3">NCTC13336</strain>
    </source>
</reference>
<dbReference type="PANTHER" id="PTHR33336">
    <property type="entry name" value="QUINOL MONOOXYGENASE YGIN-RELATED"/>
    <property type="match status" value="1"/>
</dbReference>
<dbReference type="PANTHER" id="PTHR33336:SF3">
    <property type="entry name" value="ABM DOMAIN-CONTAINING PROTEIN"/>
    <property type="match status" value="1"/>
</dbReference>
<dbReference type="RefSeq" id="WP_115308453.1">
    <property type="nucleotide sequence ID" value="NZ_UGJJ01000002.1"/>
</dbReference>
<dbReference type="Proteomes" id="UP000254293">
    <property type="component" value="Unassembled WGS sequence"/>
</dbReference>
<dbReference type="PROSITE" id="PS51725">
    <property type="entry name" value="ABM"/>
    <property type="match status" value="1"/>
</dbReference>
<keyword evidence="3" id="KW-1185">Reference proteome</keyword>
<protein>
    <submittedName>
        <fullName evidence="2">Monooxygenase ycnE</fullName>
        <ecNumber evidence="2">1.-.-.-</ecNumber>
    </submittedName>
</protein>
<organism evidence="2 3">
    <name type="scientific">Kingella potus</name>
    <dbReference type="NCBI Taxonomy" id="265175"/>
    <lineage>
        <taxon>Bacteria</taxon>
        <taxon>Pseudomonadati</taxon>
        <taxon>Pseudomonadota</taxon>
        <taxon>Betaproteobacteria</taxon>
        <taxon>Neisseriales</taxon>
        <taxon>Neisseriaceae</taxon>
        <taxon>Kingella</taxon>
    </lineage>
</organism>